<dbReference type="CDD" id="cd00082">
    <property type="entry name" value="HisKA"/>
    <property type="match status" value="1"/>
</dbReference>
<evidence type="ECO:0000256" key="7">
    <source>
        <dbReference type="SAM" id="Coils"/>
    </source>
</evidence>
<comment type="catalytic activity">
    <reaction evidence="1">
        <text>ATP + protein L-histidine = ADP + protein N-phospho-L-histidine.</text>
        <dbReference type="EC" id="2.7.13.3"/>
    </reaction>
</comment>
<evidence type="ECO:0000256" key="4">
    <source>
        <dbReference type="ARBA" id="ARBA00022679"/>
    </source>
</evidence>
<proteinExistence type="predicted"/>
<dbReference type="SMART" id="SM00065">
    <property type="entry name" value="GAF"/>
    <property type="match status" value="1"/>
</dbReference>
<gene>
    <name evidence="13" type="primary">LOC111363695</name>
</gene>
<feature type="domain" description="PAS" evidence="10">
    <location>
        <begin position="178"/>
        <end position="248"/>
    </location>
</feature>
<dbReference type="SUPFAM" id="SSF55781">
    <property type="entry name" value="GAF domain-like"/>
    <property type="match status" value="1"/>
</dbReference>
<dbReference type="PROSITE" id="PS50113">
    <property type="entry name" value="PAC"/>
    <property type="match status" value="1"/>
</dbReference>
<feature type="domain" description="Histidine kinase" evidence="8">
    <location>
        <begin position="336"/>
        <end position="553"/>
    </location>
</feature>
<name>A0A9J7J5J9_SPOLT</name>
<dbReference type="InterPro" id="IPR011006">
    <property type="entry name" value="CheY-like_superfamily"/>
</dbReference>
<keyword evidence="12" id="KW-1185">Reference proteome</keyword>
<keyword evidence="5" id="KW-0418">Kinase</keyword>
<dbReference type="CDD" id="cd00130">
    <property type="entry name" value="PAS"/>
    <property type="match status" value="1"/>
</dbReference>
<reference evidence="13" key="1">
    <citation type="submission" date="2025-08" db="UniProtKB">
        <authorList>
            <consortium name="RefSeq"/>
        </authorList>
    </citation>
    <scope>IDENTIFICATION</scope>
    <source>
        <strain evidence="13">Ishihara</strain>
        <tissue evidence="13">Whole body</tissue>
    </source>
</reference>
<evidence type="ECO:0000259" key="10">
    <source>
        <dbReference type="PROSITE" id="PS50112"/>
    </source>
</evidence>
<dbReference type="InterPro" id="IPR003661">
    <property type="entry name" value="HisK_dim/P_dom"/>
</dbReference>
<dbReference type="InterPro" id="IPR001789">
    <property type="entry name" value="Sig_transdc_resp-reg_receiver"/>
</dbReference>
<dbReference type="Pfam" id="PF13426">
    <property type="entry name" value="PAS_9"/>
    <property type="match status" value="1"/>
</dbReference>
<dbReference type="Proteomes" id="UP000301870">
    <property type="component" value="Unplaced"/>
</dbReference>
<protein>
    <recommendedName>
        <fullName evidence="2">histidine kinase</fullName>
        <ecNumber evidence="2">2.7.13.3</ecNumber>
    </recommendedName>
</protein>
<organism evidence="12 13">
    <name type="scientific">Spodoptera litura</name>
    <name type="common">Asian cotton leafworm</name>
    <dbReference type="NCBI Taxonomy" id="69820"/>
    <lineage>
        <taxon>Eukaryota</taxon>
        <taxon>Metazoa</taxon>
        <taxon>Ecdysozoa</taxon>
        <taxon>Arthropoda</taxon>
        <taxon>Hexapoda</taxon>
        <taxon>Insecta</taxon>
        <taxon>Pterygota</taxon>
        <taxon>Neoptera</taxon>
        <taxon>Endopterygota</taxon>
        <taxon>Lepidoptera</taxon>
        <taxon>Glossata</taxon>
        <taxon>Ditrysia</taxon>
        <taxon>Noctuoidea</taxon>
        <taxon>Noctuidae</taxon>
        <taxon>Amphipyrinae</taxon>
        <taxon>Spodoptera</taxon>
    </lineage>
</organism>
<evidence type="ECO:0000256" key="2">
    <source>
        <dbReference type="ARBA" id="ARBA00012438"/>
    </source>
</evidence>
<dbReference type="SMART" id="SM00387">
    <property type="entry name" value="HATPase_c"/>
    <property type="match status" value="1"/>
</dbReference>
<accession>A0A9J7J5J9</accession>
<dbReference type="InterPro" id="IPR000700">
    <property type="entry name" value="PAS-assoc_C"/>
</dbReference>
<dbReference type="InterPro" id="IPR004358">
    <property type="entry name" value="Sig_transdc_His_kin-like_C"/>
</dbReference>
<dbReference type="PANTHER" id="PTHR43047">
    <property type="entry name" value="TWO-COMPONENT HISTIDINE PROTEIN KINASE"/>
    <property type="match status" value="1"/>
</dbReference>
<dbReference type="GeneID" id="111363695"/>
<dbReference type="PRINTS" id="PR00344">
    <property type="entry name" value="BCTRLSENSOR"/>
</dbReference>
<evidence type="ECO:0000256" key="6">
    <source>
        <dbReference type="PROSITE-ProRule" id="PRU00169"/>
    </source>
</evidence>
<dbReference type="SMART" id="SM00448">
    <property type="entry name" value="REC"/>
    <property type="match status" value="1"/>
</dbReference>
<dbReference type="CDD" id="cd00156">
    <property type="entry name" value="REC"/>
    <property type="match status" value="1"/>
</dbReference>
<dbReference type="GO" id="GO:0005886">
    <property type="term" value="C:plasma membrane"/>
    <property type="evidence" value="ECO:0007669"/>
    <property type="project" value="TreeGrafter"/>
</dbReference>
<dbReference type="PANTHER" id="PTHR43047:SF72">
    <property type="entry name" value="OSMOSENSING HISTIDINE PROTEIN KINASE SLN1"/>
    <property type="match status" value="1"/>
</dbReference>
<dbReference type="SUPFAM" id="SSF55785">
    <property type="entry name" value="PYP-like sensor domain (PAS domain)"/>
    <property type="match status" value="1"/>
</dbReference>
<keyword evidence="7" id="KW-0175">Coiled coil</keyword>
<sequence length="698" mass="76551">MPQPDFTAFEGERLAQLRASGLLDSDPEVPFDRITQLAASIFGTPISLISLVEDNRQWFKSRVGLDASETARCVSFCAHAIQIPNVFVVPDALLDLRFSNNPLVTGAPNIRFYAGAPLRTKEGLTLGTLCVIDTKPRVDFDAKACAILSDLAAIVMREIEMGRELEDGKAAKLALFESEQRFRGSMEHAAIGMALVSLDGTFLEVNLALANFLGYEREALMQRTFQDVTYPDDLALDLHECERLLAGEIDEYRLEKRYITSDNRVVWGMLAVTLVRSADGKPLHFVSQTENVTEVHRLADELRKDKEVLLASARELQKAHDDAEAANLAKSEFLAIMSHELRSPLTGVLGFAQLLQMPAFGELNTKQREYVEHIISCGQLELDLLNDILELSNVEAGRVGLEMKAVDPVMVLRSALSNASHAANARGVLLQQDTSTLVSPPVLADPVRLAQVLNNLLSNAIKYNRGSVAPHLTADDAGVTITITDNGPGIDTDRQLELFEPFARLGAENTHVEGHGIGLALCRKLMELMDGDIGVRSIQGEGSSFWIRLNLAPAPPMQTAAPSAELDTSQRLCLLHVEDNYAIRELIKNFVEMHPGIELLQAENGTTGIELAKQRIPGMILLDMNLPDMNGLKFIELLRDLPPLRSVPVTIASASTAREQIELAKAAGVNSFLPKPLNLQHLSEAFTAATQRECHRTA</sequence>
<dbReference type="OrthoDB" id="18419at2759"/>
<dbReference type="Gene3D" id="3.30.450.40">
    <property type="match status" value="1"/>
</dbReference>
<dbReference type="SUPFAM" id="SSF47384">
    <property type="entry name" value="Homodimeric domain of signal transducing histidine kinase"/>
    <property type="match status" value="1"/>
</dbReference>
<dbReference type="GO" id="GO:0009927">
    <property type="term" value="F:histidine phosphotransfer kinase activity"/>
    <property type="evidence" value="ECO:0007669"/>
    <property type="project" value="TreeGrafter"/>
</dbReference>
<dbReference type="NCBIfam" id="TIGR00229">
    <property type="entry name" value="sensory_box"/>
    <property type="match status" value="1"/>
</dbReference>
<dbReference type="GO" id="GO:0000155">
    <property type="term" value="F:phosphorelay sensor kinase activity"/>
    <property type="evidence" value="ECO:0007669"/>
    <property type="project" value="InterPro"/>
</dbReference>
<dbReference type="AlphaFoldDB" id="A0A9J7J5J9"/>
<dbReference type="Pfam" id="PF00512">
    <property type="entry name" value="HisKA"/>
    <property type="match status" value="1"/>
</dbReference>
<dbReference type="KEGG" id="sliu:111363695"/>
<evidence type="ECO:0000256" key="1">
    <source>
        <dbReference type="ARBA" id="ARBA00000085"/>
    </source>
</evidence>
<dbReference type="Gene3D" id="3.40.50.2300">
    <property type="match status" value="1"/>
</dbReference>
<dbReference type="InterPro" id="IPR036890">
    <property type="entry name" value="HATPase_C_sf"/>
</dbReference>
<evidence type="ECO:0000259" key="9">
    <source>
        <dbReference type="PROSITE" id="PS50110"/>
    </source>
</evidence>
<dbReference type="Gene3D" id="3.30.450.20">
    <property type="entry name" value="PAS domain"/>
    <property type="match status" value="1"/>
</dbReference>
<dbReference type="SUPFAM" id="SSF55874">
    <property type="entry name" value="ATPase domain of HSP90 chaperone/DNA topoisomerase II/histidine kinase"/>
    <property type="match status" value="1"/>
</dbReference>
<evidence type="ECO:0000256" key="3">
    <source>
        <dbReference type="ARBA" id="ARBA00022553"/>
    </source>
</evidence>
<evidence type="ECO:0000256" key="5">
    <source>
        <dbReference type="ARBA" id="ARBA00022777"/>
    </source>
</evidence>
<feature type="domain" description="Response regulatory" evidence="9">
    <location>
        <begin position="573"/>
        <end position="690"/>
    </location>
</feature>
<dbReference type="InterPro" id="IPR035965">
    <property type="entry name" value="PAS-like_dom_sf"/>
</dbReference>
<dbReference type="SUPFAM" id="SSF52172">
    <property type="entry name" value="CheY-like"/>
    <property type="match status" value="1"/>
</dbReference>
<dbReference type="PROSITE" id="PS50112">
    <property type="entry name" value="PAS"/>
    <property type="match status" value="1"/>
</dbReference>
<dbReference type="EC" id="2.7.13.3" evidence="2"/>
<dbReference type="RefSeq" id="XP_022836313.1">
    <property type="nucleotide sequence ID" value="XM_022980545.1"/>
</dbReference>
<dbReference type="InterPro" id="IPR000014">
    <property type="entry name" value="PAS"/>
</dbReference>
<dbReference type="InterPro" id="IPR003594">
    <property type="entry name" value="HATPase_dom"/>
</dbReference>
<dbReference type="InterPro" id="IPR029016">
    <property type="entry name" value="GAF-like_dom_sf"/>
</dbReference>
<evidence type="ECO:0000313" key="13">
    <source>
        <dbReference type="RefSeq" id="XP_022836313.1"/>
    </source>
</evidence>
<keyword evidence="4" id="KW-0808">Transferase</keyword>
<dbReference type="InterPro" id="IPR036097">
    <property type="entry name" value="HisK_dim/P_sf"/>
</dbReference>
<dbReference type="Gene3D" id="1.10.287.130">
    <property type="match status" value="1"/>
</dbReference>
<dbReference type="Pfam" id="PF02518">
    <property type="entry name" value="HATPase_c"/>
    <property type="match status" value="1"/>
</dbReference>
<evidence type="ECO:0000259" key="8">
    <source>
        <dbReference type="PROSITE" id="PS50109"/>
    </source>
</evidence>
<dbReference type="Pfam" id="PF00072">
    <property type="entry name" value="Response_reg"/>
    <property type="match status" value="1"/>
</dbReference>
<dbReference type="Gene3D" id="3.30.565.10">
    <property type="entry name" value="Histidine kinase-like ATPase, C-terminal domain"/>
    <property type="match status" value="1"/>
</dbReference>
<keyword evidence="3 6" id="KW-0597">Phosphoprotein</keyword>
<feature type="coiled-coil region" evidence="7">
    <location>
        <begin position="299"/>
        <end position="326"/>
    </location>
</feature>
<dbReference type="Pfam" id="PF01590">
    <property type="entry name" value="GAF"/>
    <property type="match status" value="1"/>
</dbReference>
<dbReference type="PROSITE" id="PS50109">
    <property type="entry name" value="HIS_KIN"/>
    <property type="match status" value="1"/>
</dbReference>
<evidence type="ECO:0000259" key="11">
    <source>
        <dbReference type="PROSITE" id="PS50113"/>
    </source>
</evidence>
<dbReference type="SMART" id="SM00091">
    <property type="entry name" value="PAS"/>
    <property type="match status" value="1"/>
</dbReference>
<feature type="modified residue" description="4-aspartylphosphate" evidence="6">
    <location>
        <position position="623"/>
    </location>
</feature>
<dbReference type="InterPro" id="IPR005467">
    <property type="entry name" value="His_kinase_dom"/>
</dbReference>
<dbReference type="SMART" id="SM00388">
    <property type="entry name" value="HisKA"/>
    <property type="match status" value="1"/>
</dbReference>
<evidence type="ECO:0000313" key="12">
    <source>
        <dbReference type="Proteomes" id="UP000301870"/>
    </source>
</evidence>
<feature type="domain" description="PAC" evidence="11">
    <location>
        <begin position="252"/>
        <end position="304"/>
    </location>
</feature>
<dbReference type="InterPro" id="IPR003018">
    <property type="entry name" value="GAF"/>
</dbReference>
<dbReference type="PROSITE" id="PS50110">
    <property type="entry name" value="RESPONSE_REGULATORY"/>
    <property type="match status" value="1"/>
</dbReference>